<evidence type="ECO:0000313" key="1">
    <source>
        <dbReference type="EMBL" id="WFD48048.1"/>
    </source>
</evidence>
<dbReference type="EMBL" id="CP046235">
    <property type="protein sequence ID" value="WFD48048.1"/>
    <property type="molecule type" value="Genomic_DNA"/>
</dbReference>
<dbReference type="InterPro" id="IPR053720">
    <property type="entry name" value="Psm_Assembly_Chaperone"/>
</dbReference>
<gene>
    <name evidence="1" type="ORF">GLX27_002714</name>
</gene>
<proteinExistence type="predicted"/>
<sequence length="169" mass="18116">MIAPAPSAGVHVEPLAHNVLRTAQSTGTSGGQDLTVFCQEYDDRTLVLVTQLEKVGYLVQALVNPGEQTAEFLQSKHRDAMVVPTVTLVPLFGTPPSGLADLYALYATQIAARICADLHTAESMLGSIKPVVVGLALRRTSTDDEMLDMEAEQAKLATVLSLLAQSRVW</sequence>
<dbReference type="Gene3D" id="3.30.230.90">
    <property type="match status" value="1"/>
</dbReference>
<organism evidence="1 2">
    <name type="scientific">Malassezia furfur</name>
    <name type="common">Pityriasis versicolor infection agent</name>
    <name type="synonym">Pityrosporum furfur</name>
    <dbReference type="NCBI Taxonomy" id="55194"/>
    <lineage>
        <taxon>Eukaryota</taxon>
        <taxon>Fungi</taxon>
        <taxon>Dikarya</taxon>
        <taxon>Basidiomycota</taxon>
        <taxon>Ustilaginomycotina</taxon>
        <taxon>Malasseziomycetes</taxon>
        <taxon>Malasseziales</taxon>
        <taxon>Malasseziaceae</taxon>
        <taxon>Malassezia</taxon>
    </lineage>
</organism>
<keyword evidence="2" id="KW-1185">Reference proteome</keyword>
<dbReference type="Proteomes" id="UP000818624">
    <property type="component" value="Chromosome 2"/>
</dbReference>
<dbReference type="PANTHER" id="PTHR31051">
    <property type="entry name" value="PROTEASOME ASSEMBLY CHAPERONE 3"/>
    <property type="match status" value="1"/>
</dbReference>
<reference evidence="1 2" key="1">
    <citation type="journal article" date="2020" name="Elife">
        <title>Loss of centromere function drives karyotype evolution in closely related Malassezia species.</title>
        <authorList>
            <person name="Sankaranarayanan S.R."/>
            <person name="Ianiri G."/>
            <person name="Coelho M.A."/>
            <person name="Reza M.H."/>
            <person name="Thimmappa B.C."/>
            <person name="Ganguly P."/>
            <person name="Vadnala R.N."/>
            <person name="Sun S."/>
            <person name="Siddharthan R."/>
            <person name="Tellgren-Roth C."/>
            <person name="Dawson T.L."/>
            <person name="Heitman J."/>
            <person name="Sanyal K."/>
        </authorList>
    </citation>
    <scope>NUCLEOTIDE SEQUENCE [LARGE SCALE GENOMIC DNA]</scope>
    <source>
        <strain evidence="1">CBS14141</strain>
    </source>
</reference>
<dbReference type="InterPro" id="IPR018788">
    <property type="entry name" value="Proteasome_assmbl_chp_3"/>
</dbReference>
<evidence type="ECO:0008006" key="3">
    <source>
        <dbReference type="Google" id="ProtNLM"/>
    </source>
</evidence>
<protein>
    <recommendedName>
        <fullName evidence="3">Proteasome assembly chaperone 3</fullName>
    </recommendedName>
</protein>
<dbReference type="PANTHER" id="PTHR31051:SF1">
    <property type="entry name" value="PROTEASOME ASSEMBLY CHAPERONE 3"/>
    <property type="match status" value="1"/>
</dbReference>
<evidence type="ECO:0000313" key="2">
    <source>
        <dbReference type="Proteomes" id="UP000818624"/>
    </source>
</evidence>
<name>A0ABY8EUU8_MALFU</name>
<accession>A0ABY8EUU8</accession>